<keyword evidence="4" id="KW-1185">Reference proteome</keyword>
<evidence type="ECO:0000313" key="4">
    <source>
        <dbReference type="Proteomes" id="UP000653454"/>
    </source>
</evidence>
<proteinExistence type="predicted"/>
<dbReference type="PROSITE" id="PS51029">
    <property type="entry name" value="MADF"/>
    <property type="match status" value="1"/>
</dbReference>
<evidence type="ECO:0000313" key="3">
    <source>
        <dbReference type="EMBL" id="CAG9135309.1"/>
    </source>
</evidence>
<dbReference type="Proteomes" id="UP000653454">
    <property type="component" value="Unassembled WGS sequence"/>
</dbReference>
<protein>
    <submittedName>
        <fullName evidence="3">(diamondback moth) hypothetical protein</fullName>
    </submittedName>
</protein>
<dbReference type="InterPro" id="IPR039353">
    <property type="entry name" value="TF_Adf1"/>
</dbReference>
<name>A0A8S4G4V7_PLUXY</name>
<sequence>MGPRHLASASRCIFTSDHATVAPRSLSLSSVVFSTQASVTQGARHRRVAQQFYEQTLVFYKMDNDKIERIIELVRSHVYLYDISHPQFKNASLKTEVWQSIGKEINETGTAVKNKWRTVRDGYAKHKKLIKESKGTGGPYIWGSRLAFLDKYHSGKPRKIRKTDTNTGITNAIESHNTMPTTDNDQRHRKRPLQSNGSDDDGIERIIKYFEEKQNERKLDVIDNLFLTYADTFKKFPQREQAMVKLELAKLFSDFELRLCNNTENSNSTAESPAYANDSAESHIPQNSVIFIKEEEDY</sequence>
<dbReference type="SMART" id="SM00595">
    <property type="entry name" value="MADF"/>
    <property type="match status" value="1"/>
</dbReference>
<accession>A0A8S4G4V7</accession>
<feature type="domain" description="MADF" evidence="2">
    <location>
        <begin position="69"/>
        <end position="154"/>
    </location>
</feature>
<dbReference type="AlphaFoldDB" id="A0A8S4G4V7"/>
<dbReference type="EMBL" id="CAJHNJ030000099">
    <property type="protein sequence ID" value="CAG9135309.1"/>
    <property type="molecule type" value="Genomic_DNA"/>
</dbReference>
<reference evidence="3" key="1">
    <citation type="submission" date="2020-11" db="EMBL/GenBank/DDBJ databases">
        <authorList>
            <person name="Whiteford S."/>
        </authorList>
    </citation>
    <scope>NUCLEOTIDE SEQUENCE</scope>
</reference>
<feature type="region of interest" description="Disordered" evidence="1">
    <location>
        <begin position="168"/>
        <end position="200"/>
    </location>
</feature>
<dbReference type="InterPro" id="IPR006578">
    <property type="entry name" value="MADF-dom"/>
</dbReference>
<gene>
    <name evidence="3" type="ORF">PLXY2_LOCUS13545</name>
</gene>
<evidence type="ECO:0000256" key="1">
    <source>
        <dbReference type="SAM" id="MobiDB-lite"/>
    </source>
</evidence>
<dbReference type="PANTHER" id="PTHR12243">
    <property type="entry name" value="MADF DOMAIN TRANSCRIPTION FACTOR"/>
    <property type="match status" value="1"/>
</dbReference>
<dbReference type="PANTHER" id="PTHR12243:SF67">
    <property type="entry name" value="COREPRESSOR OF PANGOLIN, ISOFORM A-RELATED"/>
    <property type="match status" value="1"/>
</dbReference>
<evidence type="ECO:0000259" key="2">
    <source>
        <dbReference type="PROSITE" id="PS51029"/>
    </source>
</evidence>
<feature type="compositionally biased region" description="Polar residues" evidence="1">
    <location>
        <begin position="168"/>
        <end position="183"/>
    </location>
</feature>
<comment type="caution">
    <text evidence="3">The sequence shown here is derived from an EMBL/GenBank/DDBJ whole genome shotgun (WGS) entry which is preliminary data.</text>
</comment>
<dbReference type="Pfam" id="PF10545">
    <property type="entry name" value="MADF_DNA_bdg"/>
    <property type="match status" value="1"/>
</dbReference>
<organism evidence="3 4">
    <name type="scientific">Plutella xylostella</name>
    <name type="common">Diamondback moth</name>
    <name type="synonym">Plutella maculipennis</name>
    <dbReference type="NCBI Taxonomy" id="51655"/>
    <lineage>
        <taxon>Eukaryota</taxon>
        <taxon>Metazoa</taxon>
        <taxon>Ecdysozoa</taxon>
        <taxon>Arthropoda</taxon>
        <taxon>Hexapoda</taxon>
        <taxon>Insecta</taxon>
        <taxon>Pterygota</taxon>
        <taxon>Neoptera</taxon>
        <taxon>Endopterygota</taxon>
        <taxon>Lepidoptera</taxon>
        <taxon>Glossata</taxon>
        <taxon>Ditrysia</taxon>
        <taxon>Yponomeutoidea</taxon>
        <taxon>Plutellidae</taxon>
        <taxon>Plutella</taxon>
    </lineage>
</organism>